<proteinExistence type="predicted"/>
<name>A0ABP8JYN9_9BACT</name>
<organism evidence="1 2">
    <name type="scientific">Nibrella viscosa</name>
    <dbReference type="NCBI Taxonomy" id="1084524"/>
    <lineage>
        <taxon>Bacteria</taxon>
        <taxon>Pseudomonadati</taxon>
        <taxon>Bacteroidota</taxon>
        <taxon>Cytophagia</taxon>
        <taxon>Cytophagales</taxon>
        <taxon>Spirosomataceae</taxon>
        <taxon>Nibrella</taxon>
    </lineage>
</organism>
<keyword evidence="2" id="KW-1185">Reference proteome</keyword>
<evidence type="ECO:0000313" key="2">
    <source>
        <dbReference type="Proteomes" id="UP001500936"/>
    </source>
</evidence>
<dbReference type="EMBL" id="BAABHB010000001">
    <property type="protein sequence ID" value="GAA4398142.1"/>
    <property type="molecule type" value="Genomic_DNA"/>
</dbReference>
<sequence length="93" mass="11359">MVVKREVDMKRFFTINESLMDLASKAKDGEIIIIHQRELEEDDTDKVHQFFWLHKMWSNRLEPLLTHLQDYFRQQGVTFRYVVRKAERAEFKT</sequence>
<reference evidence="2" key="1">
    <citation type="journal article" date="2019" name="Int. J. Syst. Evol. Microbiol.">
        <title>The Global Catalogue of Microorganisms (GCM) 10K type strain sequencing project: providing services to taxonomists for standard genome sequencing and annotation.</title>
        <authorList>
            <consortium name="The Broad Institute Genomics Platform"/>
            <consortium name="The Broad Institute Genome Sequencing Center for Infectious Disease"/>
            <person name="Wu L."/>
            <person name="Ma J."/>
        </authorList>
    </citation>
    <scope>NUCLEOTIDE SEQUENCE [LARGE SCALE GENOMIC DNA]</scope>
    <source>
        <strain evidence="2">JCM 17925</strain>
    </source>
</reference>
<dbReference type="Proteomes" id="UP001500936">
    <property type="component" value="Unassembled WGS sequence"/>
</dbReference>
<comment type="caution">
    <text evidence="1">The sequence shown here is derived from an EMBL/GenBank/DDBJ whole genome shotgun (WGS) entry which is preliminary data.</text>
</comment>
<accession>A0ABP8JYN9</accession>
<protein>
    <submittedName>
        <fullName evidence="1">Uncharacterized protein</fullName>
    </submittedName>
</protein>
<evidence type="ECO:0000313" key="1">
    <source>
        <dbReference type="EMBL" id="GAA4398142.1"/>
    </source>
</evidence>
<gene>
    <name evidence="1" type="ORF">GCM10023187_08450</name>
</gene>